<evidence type="ECO:0000313" key="2">
    <source>
        <dbReference type="Proteomes" id="UP000504635"/>
    </source>
</evidence>
<dbReference type="PANTHER" id="PTHR10073">
    <property type="entry name" value="DNA MISMATCH REPAIR PROTEIN MLH, PMS, MUTL"/>
    <property type="match status" value="1"/>
</dbReference>
<dbReference type="InParanoid" id="A0A6J2Y8G7"/>
<dbReference type="SUPFAM" id="SSF118116">
    <property type="entry name" value="DNA mismatch repair protein MutL"/>
    <property type="match status" value="1"/>
</dbReference>
<dbReference type="GO" id="GO:0006298">
    <property type="term" value="P:mismatch repair"/>
    <property type="evidence" value="ECO:0007669"/>
    <property type="project" value="InterPro"/>
</dbReference>
<dbReference type="Gene3D" id="3.30.1370.100">
    <property type="entry name" value="MutL, C-terminal domain, regulatory subdomain"/>
    <property type="match status" value="1"/>
</dbReference>
<dbReference type="InterPro" id="IPR042120">
    <property type="entry name" value="MutL_C_dimsub"/>
</dbReference>
<dbReference type="GeneID" id="115884922"/>
<feature type="domain" description="MutL C-terminal dimerisation" evidence="1">
    <location>
        <begin position="564"/>
        <end position="718"/>
    </location>
</feature>
<dbReference type="AlphaFoldDB" id="A0A6J2Y8G7"/>
<evidence type="ECO:0000259" key="1">
    <source>
        <dbReference type="SMART" id="SM00853"/>
    </source>
</evidence>
<dbReference type="Gene3D" id="3.30.1540.20">
    <property type="entry name" value="MutL, C-terminal domain, dimerisation subdomain"/>
    <property type="match status" value="1"/>
</dbReference>
<dbReference type="GO" id="GO:0005524">
    <property type="term" value="F:ATP binding"/>
    <property type="evidence" value="ECO:0007669"/>
    <property type="project" value="InterPro"/>
</dbReference>
<organism evidence="2 3">
    <name type="scientific">Sitophilus oryzae</name>
    <name type="common">Rice weevil</name>
    <name type="synonym">Curculio oryzae</name>
    <dbReference type="NCBI Taxonomy" id="7048"/>
    <lineage>
        <taxon>Eukaryota</taxon>
        <taxon>Metazoa</taxon>
        <taxon>Ecdysozoa</taxon>
        <taxon>Arthropoda</taxon>
        <taxon>Hexapoda</taxon>
        <taxon>Insecta</taxon>
        <taxon>Pterygota</taxon>
        <taxon>Neoptera</taxon>
        <taxon>Endopterygota</taxon>
        <taxon>Coleoptera</taxon>
        <taxon>Polyphaga</taxon>
        <taxon>Cucujiformia</taxon>
        <taxon>Curculionidae</taxon>
        <taxon>Dryophthorinae</taxon>
        <taxon>Sitophilus</taxon>
    </lineage>
</organism>
<reference evidence="3" key="1">
    <citation type="submission" date="2025-08" db="UniProtKB">
        <authorList>
            <consortium name="RefSeq"/>
        </authorList>
    </citation>
    <scope>IDENTIFICATION</scope>
    <source>
        <tissue evidence="3">Gonads</tissue>
    </source>
</reference>
<dbReference type="Pfam" id="PF08676">
    <property type="entry name" value="MutL_C"/>
    <property type="match status" value="1"/>
</dbReference>
<dbReference type="InterPro" id="IPR042121">
    <property type="entry name" value="MutL_C_regsub"/>
</dbReference>
<accession>A0A6J2Y8G7</accession>
<dbReference type="OrthoDB" id="429932at2759"/>
<evidence type="ECO:0000313" key="3">
    <source>
        <dbReference type="RefSeq" id="XP_030759506.1"/>
    </source>
</evidence>
<dbReference type="PANTHER" id="PTHR10073:SF47">
    <property type="entry name" value="DNA MISMATCH REPAIR PROTEIN MLH3"/>
    <property type="match status" value="1"/>
</dbReference>
<dbReference type="RefSeq" id="XP_030759506.1">
    <property type="nucleotide sequence ID" value="XM_030903646.1"/>
</dbReference>
<proteinExistence type="predicted"/>
<dbReference type="GO" id="GO:0032300">
    <property type="term" value="C:mismatch repair complex"/>
    <property type="evidence" value="ECO:0007669"/>
    <property type="project" value="InterPro"/>
</dbReference>
<dbReference type="GO" id="GO:0140664">
    <property type="term" value="F:ATP-dependent DNA damage sensor activity"/>
    <property type="evidence" value="ECO:0007669"/>
    <property type="project" value="InterPro"/>
</dbReference>
<dbReference type="Proteomes" id="UP000504635">
    <property type="component" value="Unplaced"/>
</dbReference>
<protein>
    <submittedName>
        <fullName evidence="3">Uncharacterized protein LOC115884922 isoform X1</fullName>
    </submittedName>
</protein>
<dbReference type="InterPro" id="IPR038973">
    <property type="entry name" value="MutL/Mlh/Pms-like"/>
</dbReference>
<keyword evidence="2" id="KW-1185">Reference proteome</keyword>
<dbReference type="InterPro" id="IPR037198">
    <property type="entry name" value="MutL_C_sf"/>
</dbReference>
<dbReference type="SMART" id="SM00853">
    <property type="entry name" value="MutL_C"/>
    <property type="match status" value="1"/>
</dbReference>
<dbReference type="KEGG" id="soy:115884922"/>
<dbReference type="InterPro" id="IPR014790">
    <property type="entry name" value="MutL_C"/>
</dbReference>
<sequence length="770" mass="88418">MNTSKDKTLYKFIKKTDSLEVQTSSNEATTPKICTCYMKKGKFFEFQNSTQKSLKEISNDHDLELFKKPLDPNKNKEDLNSFEQFEVCESPYFTEISKNAAVVQINHHDKTSNSKQTLSHSTVYDEFQPKFNSTQFSTGVVYSSADNIASKSNSAFFRDNNNNNDDIVAESMLNARPNMHFTVKDSCLKPNCCCSNFLPSKQEILDTIAQNIEAVNKNIKNNLLGINKQQIIEESLSLNDNFSSQTVHTLQNNIIAEESNRKSKEQDPEADEFKFQFSNDLFTEVSSFKSSPNVSIHPNNENIFKNINNQSQTVKNSGEIKNLQNKPSTFKFQFSNEVLSRNFPTRNDPPKKSDDFSVLDEAIAPTKSFFDDTCLVITLPETNEKKKMFEDLLNEVRREQNQSTCNSGEYPEFESGKVVMDSQNMWIKCYNDAGGKYYTNKRTGMVSKTTPKLMEMNFSFGSRLGFVPKGLSPVLKGHLPVNKVMSQKSKNKLQEFILESYENELLVVKWQNYISDDPVEFFKEIYQEKAKTIENGIMTLQNSAFKKWKNEINFKQEMLSDLEILGQADKKFIVAVHKTDKLLVLFDQHAVHERIRLESILKEYKGKKSKCKENLTFFLPRNDLSLLKKHTSYLSSLGLDVRFFTDGLSLLNIPLCIQEKYCSSDCKEDLNKILLTLINDILEFLKQARCSTPKLPKIIQNLLNLKACRGAIKFGDCLSKEECEDILKKLKLCKLPFQCAHGRPTMQPMLHLDKVQFTPKVKRINLRKLL</sequence>
<dbReference type="GO" id="GO:0016887">
    <property type="term" value="F:ATP hydrolysis activity"/>
    <property type="evidence" value="ECO:0007669"/>
    <property type="project" value="InterPro"/>
</dbReference>
<name>A0A6J2Y8G7_SITOR</name>
<gene>
    <name evidence="3" type="primary">LOC115884922</name>
</gene>